<evidence type="ECO:0000256" key="1">
    <source>
        <dbReference type="ARBA" id="ARBA00012528"/>
    </source>
</evidence>
<keyword evidence="5" id="KW-0732">Signal</keyword>
<dbReference type="SMART" id="SM00267">
    <property type="entry name" value="GGDEF"/>
    <property type="match status" value="1"/>
</dbReference>
<dbReference type="InterPro" id="IPR000160">
    <property type="entry name" value="GGDEF_dom"/>
</dbReference>
<dbReference type="InterPro" id="IPR029787">
    <property type="entry name" value="Nucleotide_cyclase"/>
</dbReference>
<protein>
    <recommendedName>
        <fullName evidence="1">diguanylate cyclase</fullName>
        <ecNumber evidence="1">2.7.7.65</ecNumber>
    </recommendedName>
</protein>
<feature type="signal peptide" evidence="5">
    <location>
        <begin position="1"/>
        <end position="19"/>
    </location>
</feature>
<proteinExistence type="predicted"/>
<dbReference type="Gene3D" id="1.25.40.10">
    <property type="entry name" value="Tetratricopeptide repeat domain"/>
    <property type="match status" value="1"/>
</dbReference>
<dbReference type="InterPro" id="IPR043128">
    <property type="entry name" value="Rev_trsase/Diguanyl_cyclase"/>
</dbReference>
<dbReference type="PANTHER" id="PTHR45138:SF9">
    <property type="entry name" value="DIGUANYLATE CYCLASE DGCM-RELATED"/>
    <property type="match status" value="1"/>
</dbReference>
<evidence type="ECO:0000313" key="7">
    <source>
        <dbReference type="EMBL" id="MEG3184838.1"/>
    </source>
</evidence>
<dbReference type="NCBIfam" id="TIGR00254">
    <property type="entry name" value="GGDEF"/>
    <property type="match status" value="1"/>
</dbReference>
<comment type="caution">
    <text evidence="7">The sequence shown here is derived from an EMBL/GenBank/DDBJ whole genome shotgun (WGS) entry which is preliminary data.</text>
</comment>
<keyword evidence="4" id="KW-1133">Transmembrane helix</keyword>
<keyword evidence="3" id="KW-0175">Coiled coil</keyword>
<dbReference type="CDD" id="cd01949">
    <property type="entry name" value="GGDEF"/>
    <property type="match status" value="1"/>
</dbReference>
<evidence type="ECO:0000256" key="5">
    <source>
        <dbReference type="SAM" id="SignalP"/>
    </source>
</evidence>
<dbReference type="Gene3D" id="3.30.70.270">
    <property type="match status" value="1"/>
</dbReference>
<keyword evidence="4" id="KW-0472">Membrane</keyword>
<dbReference type="GO" id="GO:0052621">
    <property type="term" value="F:diguanylate cyclase activity"/>
    <property type="evidence" value="ECO:0007669"/>
    <property type="project" value="UniProtKB-EC"/>
</dbReference>
<dbReference type="EC" id="2.7.7.65" evidence="1"/>
<feature type="chain" id="PRO_5046434411" description="diguanylate cyclase" evidence="5">
    <location>
        <begin position="20"/>
        <end position="676"/>
    </location>
</feature>
<feature type="coiled-coil region" evidence="3">
    <location>
        <begin position="362"/>
        <end position="466"/>
    </location>
</feature>
<dbReference type="Proteomes" id="UP001355056">
    <property type="component" value="Unassembled WGS sequence"/>
</dbReference>
<evidence type="ECO:0000313" key="8">
    <source>
        <dbReference type="Proteomes" id="UP001355056"/>
    </source>
</evidence>
<keyword evidence="8" id="KW-1185">Reference proteome</keyword>
<dbReference type="PANTHER" id="PTHR45138">
    <property type="entry name" value="REGULATORY COMPONENTS OF SENSORY TRANSDUCTION SYSTEM"/>
    <property type="match status" value="1"/>
</dbReference>
<organism evidence="7 8">
    <name type="scientific">Novilysobacter erysipheiresistens</name>
    <dbReference type="NCBI Taxonomy" id="1749332"/>
    <lineage>
        <taxon>Bacteria</taxon>
        <taxon>Pseudomonadati</taxon>
        <taxon>Pseudomonadota</taxon>
        <taxon>Gammaproteobacteria</taxon>
        <taxon>Lysobacterales</taxon>
        <taxon>Lysobacteraceae</taxon>
        <taxon>Novilysobacter</taxon>
    </lineage>
</organism>
<dbReference type="InterPro" id="IPR011990">
    <property type="entry name" value="TPR-like_helical_dom_sf"/>
</dbReference>
<dbReference type="EMBL" id="JAXGFP010000006">
    <property type="protein sequence ID" value="MEG3184838.1"/>
    <property type="molecule type" value="Genomic_DNA"/>
</dbReference>
<keyword evidence="7" id="KW-0808">Transferase</keyword>
<dbReference type="SUPFAM" id="SSF48452">
    <property type="entry name" value="TPR-like"/>
    <property type="match status" value="1"/>
</dbReference>
<evidence type="ECO:0000256" key="4">
    <source>
        <dbReference type="SAM" id="Phobius"/>
    </source>
</evidence>
<gene>
    <name evidence="7" type="ORF">SNE34_12565</name>
</gene>
<sequence>MYRSALIVLLALLPSLALAAPARVDEILEHQRVHGYHSLPAAIEQLQSASDVPTDNAPLDLRRRYHGALARLSSVAGDSTVALASQAKLQAMADLENCQPCRVQALLARGQLALAKGHIEAARGHVAELRPLVDPADQGLQVKLGLFMARLEDSDSNLAAAVEHAVPAVALAEKRGNTADRLQLMIVLVGLNADLGHVERAGAIAAEGVVIAKRVGFDEALGYLLLNQGHIHALTGQRDQQYKALAAALQIAAGDPGLAGIEVTSRSNLADYYLNQGNNVAALDHASRATALARTVDDQRGLTVATANEGIALSRLGRVQEGIDKLNASIDMAGRIGHKGYVVGITHELVLVLEKAGRYREALDATQQVAALNREITRQERERAVMELQEKYAAERRNREIERLEAENRLKEAEVRARTWQQRLWVAMVVALLLAAFPVLRRLVKARHANRRLKAANANLAEQSAHDPLTGVFNRRHFQALMAQHGIAAGRGAFDGEDDGEECVGLVLLDIDHFKAINDTRGHVAGDLVLVEVARRLQGLVRDRDAVVRWGGEEFVLVLPGASVAGLAVLAPRILRTIGSEPVRAGNAAIDVTVSAGCVAFPVNREKRWEDALQLADAAMYLAKQRGRNRAVCVTAVREGEVLDAISDDLATAEASGRVSLLMLPGPSRPVALDVA</sequence>
<dbReference type="RefSeq" id="WP_332617730.1">
    <property type="nucleotide sequence ID" value="NZ_JAXGFP010000006.1"/>
</dbReference>
<accession>A0ABU7Z0R3</accession>
<comment type="catalytic activity">
    <reaction evidence="2">
        <text>2 GTP = 3',3'-c-di-GMP + 2 diphosphate</text>
        <dbReference type="Rhea" id="RHEA:24898"/>
        <dbReference type="ChEBI" id="CHEBI:33019"/>
        <dbReference type="ChEBI" id="CHEBI:37565"/>
        <dbReference type="ChEBI" id="CHEBI:58805"/>
        <dbReference type="EC" id="2.7.7.65"/>
    </reaction>
</comment>
<evidence type="ECO:0000256" key="2">
    <source>
        <dbReference type="ARBA" id="ARBA00034247"/>
    </source>
</evidence>
<reference evidence="7 8" key="1">
    <citation type="journal article" date="2016" name="Int. J. Syst. Evol. Microbiol.">
        <title>Lysobacter erysipheiresistens sp. nov., an antagonist of powdery mildew, isolated from tobacco-cultivated soil.</title>
        <authorList>
            <person name="Xie B."/>
            <person name="Li T."/>
            <person name="Lin X."/>
            <person name="Wang C.J."/>
            <person name="Chen Y.J."/>
            <person name="Liu W.J."/>
            <person name="Zhao Z.W."/>
        </authorList>
    </citation>
    <scope>NUCLEOTIDE SEQUENCE [LARGE SCALE GENOMIC DNA]</scope>
    <source>
        <strain evidence="7 8">RS-LYSO-3</strain>
    </source>
</reference>
<name>A0ABU7Z0R3_9GAMM</name>
<dbReference type="SUPFAM" id="SSF55073">
    <property type="entry name" value="Nucleotide cyclase"/>
    <property type="match status" value="1"/>
</dbReference>
<dbReference type="PROSITE" id="PS50887">
    <property type="entry name" value="GGDEF"/>
    <property type="match status" value="1"/>
</dbReference>
<evidence type="ECO:0000259" key="6">
    <source>
        <dbReference type="PROSITE" id="PS50887"/>
    </source>
</evidence>
<dbReference type="Pfam" id="PF00990">
    <property type="entry name" value="GGDEF"/>
    <property type="match status" value="1"/>
</dbReference>
<keyword evidence="7" id="KW-0548">Nucleotidyltransferase</keyword>
<feature type="transmembrane region" description="Helical" evidence="4">
    <location>
        <begin position="424"/>
        <end position="444"/>
    </location>
</feature>
<keyword evidence="4" id="KW-0812">Transmembrane</keyword>
<feature type="domain" description="GGDEF" evidence="6">
    <location>
        <begin position="502"/>
        <end position="636"/>
    </location>
</feature>
<evidence type="ECO:0000256" key="3">
    <source>
        <dbReference type="SAM" id="Coils"/>
    </source>
</evidence>
<dbReference type="InterPro" id="IPR050469">
    <property type="entry name" value="Diguanylate_Cyclase"/>
</dbReference>